<reference evidence="1" key="1">
    <citation type="submission" date="2012-05" db="EMBL/GenBank/DDBJ databases">
        <authorList>
            <person name="Krishnakumar V."/>
            <person name="Cheung F."/>
            <person name="Xiao Y."/>
            <person name="Chan A."/>
            <person name="Moskal W.A."/>
            <person name="Town C.D."/>
        </authorList>
    </citation>
    <scope>NUCLEOTIDE SEQUENCE</scope>
</reference>
<sequence>MRSKCGSTASSFPRIRAKATAGWAWALLKSINFNPFDMINAVNLLNSFL</sequence>
<organism evidence="1">
    <name type="scientific">Lotus japonicus</name>
    <name type="common">Lotus corniculatus var. japonicus</name>
    <dbReference type="NCBI Taxonomy" id="34305"/>
    <lineage>
        <taxon>Eukaryota</taxon>
        <taxon>Viridiplantae</taxon>
        <taxon>Streptophyta</taxon>
        <taxon>Embryophyta</taxon>
        <taxon>Tracheophyta</taxon>
        <taxon>Spermatophyta</taxon>
        <taxon>Magnoliopsida</taxon>
        <taxon>eudicotyledons</taxon>
        <taxon>Gunneridae</taxon>
        <taxon>Pentapetalae</taxon>
        <taxon>rosids</taxon>
        <taxon>fabids</taxon>
        <taxon>Fabales</taxon>
        <taxon>Fabaceae</taxon>
        <taxon>Papilionoideae</taxon>
        <taxon>50 kb inversion clade</taxon>
        <taxon>NPAAA clade</taxon>
        <taxon>Hologalegina</taxon>
        <taxon>robinioid clade</taxon>
        <taxon>Loteae</taxon>
        <taxon>Lotus</taxon>
    </lineage>
</organism>
<accession>I3SKY1</accession>
<name>I3SKY1_LOTJA</name>
<dbReference type="EMBL" id="BT141129">
    <property type="protein sequence ID" value="AFK40923.1"/>
    <property type="molecule type" value="mRNA"/>
</dbReference>
<protein>
    <submittedName>
        <fullName evidence="1">Uncharacterized protein</fullName>
    </submittedName>
</protein>
<proteinExistence type="evidence at transcript level"/>
<dbReference type="AlphaFoldDB" id="I3SKY1"/>
<evidence type="ECO:0000313" key="1">
    <source>
        <dbReference type="EMBL" id="AFK40923.1"/>
    </source>
</evidence>